<dbReference type="PROSITE" id="PS51502">
    <property type="entry name" value="S_R_A_B_BARREL"/>
    <property type="match status" value="1"/>
</dbReference>
<feature type="transmembrane region" description="Helical" evidence="2">
    <location>
        <begin position="6"/>
        <end position="26"/>
    </location>
</feature>
<dbReference type="InterPro" id="IPR013097">
    <property type="entry name" value="Dabb"/>
</dbReference>
<dbReference type="InterPro" id="IPR011008">
    <property type="entry name" value="Dimeric_a/b-barrel"/>
</dbReference>
<evidence type="ECO:0000259" key="3">
    <source>
        <dbReference type="PROSITE" id="PS51502"/>
    </source>
</evidence>
<reference evidence="4" key="1">
    <citation type="submission" date="2023-06" db="EMBL/GenBank/DDBJ databases">
        <title>Genomic of Agaribacillus aureum.</title>
        <authorList>
            <person name="Wang G."/>
        </authorList>
    </citation>
    <scope>NUCLEOTIDE SEQUENCE</scope>
    <source>
        <strain evidence="4">BMA12</strain>
    </source>
</reference>
<feature type="domain" description="Stress-response A/B barrel" evidence="3">
    <location>
        <begin position="33"/>
        <end position="127"/>
    </location>
</feature>
<dbReference type="Proteomes" id="UP001172083">
    <property type="component" value="Unassembled WGS sequence"/>
</dbReference>
<keyword evidence="2" id="KW-1133">Transmembrane helix</keyword>
<comment type="subunit">
    <text evidence="1">Homodimer.</text>
</comment>
<evidence type="ECO:0000313" key="4">
    <source>
        <dbReference type="EMBL" id="MDN5215880.1"/>
    </source>
</evidence>
<sequence>MKNKISTPLVLFMLVFTGISISFTTIKKKKPVLRHVVSFQFKEEITLERRAQAVKDFLDLKNRIPAIKKFEGGENISVEGYDKGFTHCYVLTFANEEGRSIYLPHPAHIEVAKKNKPLMKDLFVVDYWGEE</sequence>
<proteinExistence type="predicted"/>
<dbReference type="SMART" id="SM00886">
    <property type="entry name" value="Dabb"/>
    <property type="match status" value="1"/>
</dbReference>
<organism evidence="4 5">
    <name type="scientific">Agaribacillus aureus</name>
    <dbReference type="NCBI Taxonomy" id="3051825"/>
    <lineage>
        <taxon>Bacteria</taxon>
        <taxon>Pseudomonadati</taxon>
        <taxon>Bacteroidota</taxon>
        <taxon>Cytophagia</taxon>
        <taxon>Cytophagales</taxon>
        <taxon>Splendidivirgaceae</taxon>
        <taxon>Agaribacillus</taxon>
    </lineage>
</organism>
<dbReference type="PANTHER" id="PTHR33178">
    <property type="match status" value="1"/>
</dbReference>
<gene>
    <name evidence="4" type="ORF">QQ020_27635</name>
</gene>
<evidence type="ECO:0000313" key="5">
    <source>
        <dbReference type="Proteomes" id="UP001172083"/>
    </source>
</evidence>
<evidence type="ECO:0000256" key="1">
    <source>
        <dbReference type="ARBA" id="ARBA00011738"/>
    </source>
</evidence>
<dbReference type="RefSeq" id="WP_346761217.1">
    <property type="nucleotide sequence ID" value="NZ_JAUJEB010000007.1"/>
</dbReference>
<dbReference type="Gene3D" id="3.30.70.100">
    <property type="match status" value="1"/>
</dbReference>
<dbReference type="EMBL" id="JAUJEB010000007">
    <property type="protein sequence ID" value="MDN5215880.1"/>
    <property type="molecule type" value="Genomic_DNA"/>
</dbReference>
<keyword evidence="5" id="KW-1185">Reference proteome</keyword>
<dbReference type="Pfam" id="PF07876">
    <property type="entry name" value="Dabb"/>
    <property type="match status" value="1"/>
</dbReference>
<keyword evidence="2" id="KW-0812">Transmembrane</keyword>
<dbReference type="SUPFAM" id="SSF54909">
    <property type="entry name" value="Dimeric alpha+beta barrel"/>
    <property type="match status" value="1"/>
</dbReference>
<dbReference type="PANTHER" id="PTHR33178:SF10">
    <property type="entry name" value="STRESS-RESPONSE A_B BARREL DOMAIN-CONTAINING PROTEIN"/>
    <property type="match status" value="1"/>
</dbReference>
<protein>
    <submittedName>
        <fullName evidence="4">Dabb family protein</fullName>
    </submittedName>
</protein>
<comment type="caution">
    <text evidence="4">The sequence shown here is derived from an EMBL/GenBank/DDBJ whole genome shotgun (WGS) entry which is preliminary data.</text>
</comment>
<keyword evidence="2" id="KW-0472">Membrane</keyword>
<accession>A0ABT8LDM1</accession>
<name>A0ABT8LDM1_9BACT</name>
<evidence type="ECO:0000256" key="2">
    <source>
        <dbReference type="SAM" id="Phobius"/>
    </source>
</evidence>
<dbReference type="InterPro" id="IPR044662">
    <property type="entry name" value="HS1/DABB1-like"/>
</dbReference>